<evidence type="ECO:0000313" key="7">
    <source>
        <dbReference type="Proteomes" id="UP000325684"/>
    </source>
</evidence>
<protein>
    <submittedName>
        <fullName evidence="6">Aldehyde dehydrogenase family protein</fullName>
    </submittedName>
</protein>
<dbReference type="Pfam" id="PF00171">
    <property type="entry name" value="Aldedh"/>
    <property type="match status" value="1"/>
</dbReference>
<sequence length="499" mass="52211">MSTDADLLAAEYFRTGTLGGLPDRHFIDGQWQASASGDKMETFDPGLGRAFHSFAAGGQSDVEAAVEAARRALGGPWRRLRPEERGAILARAAALIRENSSRLSVIECLDSGKPLQEAESDVAGAARCFEFYAGAADKDIADSFPLGPDYLGYTVNEPVGVTAHIIPWNFPLSTIARGIAPALAVGCTVVAKPAEQTPLTALLLAEILLQAGLPAGVCNVVTGTGASAGVPLVSHRHVRHVTFTGSVPTGVAVMQAAARNITSVVLELGGKSPILVMADADLDAAVEGVLGGIYENAGQICSAGSRLVVERVVHAEMVGRLAARAQQITLGHGLRRPQIGPVNSLAQQNKIADYVNGAKSRGIVVAAGGSSATDAETGKGWFYRPTILDQVPAADAVIQEEIFGPVLSIQVVEGEDEAVAVANDTPFGLVAGIYTRDFARAHRMARDIDAGQIYINEYFAGGIQVPFGGNKMSGFGREKGMAALRSYSKIKSVAARIKD</sequence>
<proteinExistence type="inferred from homology"/>
<dbReference type="OrthoDB" id="9802947at2"/>
<dbReference type="AlphaFoldDB" id="A0A5N3PB11"/>
<evidence type="ECO:0000256" key="3">
    <source>
        <dbReference type="PROSITE-ProRule" id="PRU10007"/>
    </source>
</evidence>
<evidence type="ECO:0000259" key="5">
    <source>
        <dbReference type="Pfam" id="PF00171"/>
    </source>
</evidence>
<comment type="caution">
    <text evidence="6">The sequence shown here is derived from an EMBL/GenBank/DDBJ whole genome shotgun (WGS) entry which is preliminary data.</text>
</comment>
<dbReference type="InterPro" id="IPR015590">
    <property type="entry name" value="Aldehyde_DH_dom"/>
</dbReference>
<accession>A0A5N3PB11</accession>
<dbReference type="RefSeq" id="WP_150944811.1">
    <property type="nucleotide sequence ID" value="NZ_VCMV01000015.1"/>
</dbReference>
<dbReference type="GO" id="GO:0016620">
    <property type="term" value="F:oxidoreductase activity, acting on the aldehyde or oxo group of donors, NAD or NADP as acceptor"/>
    <property type="evidence" value="ECO:0007669"/>
    <property type="project" value="InterPro"/>
</dbReference>
<feature type="active site" evidence="3">
    <location>
        <position position="267"/>
    </location>
</feature>
<evidence type="ECO:0000256" key="4">
    <source>
        <dbReference type="RuleBase" id="RU003345"/>
    </source>
</evidence>
<dbReference type="PROSITE" id="PS00687">
    <property type="entry name" value="ALDEHYDE_DEHYDR_GLU"/>
    <property type="match status" value="1"/>
</dbReference>
<gene>
    <name evidence="6" type="ORF">FEZ63_12350</name>
</gene>
<keyword evidence="7" id="KW-1185">Reference proteome</keyword>
<dbReference type="InterPro" id="IPR016160">
    <property type="entry name" value="Ald_DH_CS_CYS"/>
</dbReference>
<name>A0A5N3PB11_9HYPH</name>
<dbReference type="InterPro" id="IPR016163">
    <property type="entry name" value="Ald_DH_C"/>
</dbReference>
<dbReference type="InterPro" id="IPR016162">
    <property type="entry name" value="Ald_DH_N"/>
</dbReference>
<feature type="domain" description="Aldehyde dehydrogenase" evidence="5">
    <location>
        <begin position="31"/>
        <end position="493"/>
    </location>
</feature>
<organism evidence="6 7">
    <name type="scientific">Microvirga brassicacearum</name>
    <dbReference type="NCBI Taxonomy" id="2580413"/>
    <lineage>
        <taxon>Bacteria</taxon>
        <taxon>Pseudomonadati</taxon>
        <taxon>Pseudomonadota</taxon>
        <taxon>Alphaproteobacteria</taxon>
        <taxon>Hyphomicrobiales</taxon>
        <taxon>Methylobacteriaceae</taxon>
        <taxon>Microvirga</taxon>
    </lineage>
</organism>
<dbReference type="SUPFAM" id="SSF53720">
    <property type="entry name" value="ALDH-like"/>
    <property type="match status" value="1"/>
</dbReference>
<dbReference type="FunFam" id="3.40.605.10:FF:000007">
    <property type="entry name" value="NAD/NADP-dependent betaine aldehyde dehydrogenase"/>
    <property type="match status" value="1"/>
</dbReference>
<dbReference type="PROSITE" id="PS00070">
    <property type="entry name" value="ALDEHYDE_DEHYDR_CYS"/>
    <property type="match status" value="1"/>
</dbReference>
<dbReference type="EMBL" id="VCMV01000015">
    <property type="protein sequence ID" value="KAB0266871.1"/>
    <property type="molecule type" value="Genomic_DNA"/>
</dbReference>
<evidence type="ECO:0000313" key="6">
    <source>
        <dbReference type="EMBL" id="KAB0266871.1"/>
    </source>
</evidence>
<dbReference type="PANTHER" id="PTHR11699">
    <property type="entry name" value="ALDEHYDE DEHYDROGENASE-RELATED"/>
    <property type="match status" value="1"/>
</dbReference>
<dbReference type="InterPro" id="IPR016161">
    <property type="entry name" value="Ald_DH/histidinol_DH"/>
</dbReference>
<comment type="similarity">
    <text evidence="1 4">Belongs to the aldehyde dehydrogenase family.</text>
</comment>
<evidence type="ECO:0000256" key="2">
    <source>
        <dbReference type="ARBA" id="ARBA00023002"/>
    </source>
</evidence>
<dbReference type="Proteomes" id="UP000325684">
    <property type="component" value="Unassembled WGS sequence"/>
</dbReference>
<dbReference type="Gene3D" id="3.40.605.10">
    <property type="entry name" value="Aldehyde Dehydrogenase, Chain A, domain 1"/>
    <property type="match status" value="1"/>
</dbReference>
<keyword evidence="2 4" id="KW-0560">Oxidoreductase</keyword>
<evidence type="ECO:0000256" key="1">
    <source>
        <dbReference type="ARBA" id="ARBA00009986"/>
    </source>
</evidence>
<reference evidence="6 7" key="1">
    <citation type="journal article" date="2019" name="Microorganisms">
        <title>Genome Insights into the Novel Species Microvirga brassicacearum, a Rapeseed Endophyte with Biotechnological Potential.</title>
        <authorList>
            <person name="Jimenez-Gomez A."/>
            <person name="Saati-Santamaria Z."/>
            <person name="Igual J.M."/>
            <person name="Rivas R."/>
            <person name="Mateos P.F."/>
            <person name="Garcia-Fraile P."/>
        </authorList>
    </citation>
    <scope>NUCLEOTIDE SEQUENCE [LARGE SCALE GENOMIC DNA]</scope>
    <source>
        <strain evidence="6 7">CDVBN77</strain>
    </source>
</reference>
<dbReference type="InterPro" id="IPR029510">
    <property type="entry name" value="Ald_DH_CS_GLU"/>
</dbReference>
<dbReference type="Gene3D" id="3.40.309.10">
    <property type="entry name" value="Aldehyde Dehydrogenase, Chain A, domain 2"/>
    <property type="match status" value="1"/>
</dbReference>